<dbReference type="PANTHER" id="PTHR33286:SF24">
    <property type="entry name" value="BIFUNCTIONAL INHIBITOR_PLANT LIPID TRANSFER PROTEIN_SEED STORAGE HELICAL DOMAIN-CONTAINING PROTEIN"/>
    <property type="match status" value="1"/>
</dbReference>
<dbReference type="EMBL" id="RWGY01000026">
    <property type="protein sequence ID" value="TVU22431.1"/>
    <property type="molecule type" value="Genomic_DNA"/>
</dbReference>
<dbReference type="Gramene" id="TVU22431">
    <property type="protein sequence ID" value="TVU22431"/>
    <property type="gene ID" value="EJB05_32125"/>
</dbReference>
<feature type="signal peptide" evidence="1">
    <location>
        <begin position="1"/>
        <end position="28"/>
    </location>
</feature>
<dbReference type="PANTHER" id="PTHR33286">
    <property type="entry name" value="BIFUNCTIONAL INHIBITOR/LIPID-TRANSFER PROTEIN/SEED STORAGE 2S ALBUMIN SUPERFAMILY PROTEIN"/>
    <property type="match status" value="1"/>
</dbReference>
<keyword evidence="1" id="KW-0732">Signal</keyword>
<dbReference type="InterPro" id="IPR016140">
    <property type="entry name" value="Bifunc_inhib/LTP/seed_store"/>
</dbReference>
<name>A0A5J9UGQ4_9POAL</name>
<evidence type="ECO:0000256" key="1">
    <source>
        <dbReference type="SAM" id="SignalP"/>
    </source>
</evidence>
<evidence type="ECO:0000313" key="3">
    <source>
        <dbReference type="EMBL" id="TVU22431.1"/>
    </source>
</evidence>
<evidence type="ECO:0000313" key="4">
    <source>
        <dbReference type="Proteomes" id="UP000324897"/>
    </source>
</evidence>
<proteinExistence type="predicted"/>
<sequence>MSRMAIKVFQVLVLSLSFNMFTSHIVWGEKDCTKEKVAVLHFCDGSININGAYVAPTVACRNIVEAEETDMICICRNIAPADEVLISVMKFIQLARDCNKPLPAGTKCGSWIVRPSPPPRA</sequence>
<protein>
    <recommendedName>
        <fullName evidence="2">Bifunctional inhibitor/plant lipid transfer protein/seed storage helical domain-containing protein</fullName>
    </recommendedName>
</protein>
<gene>
    <name evidence="3" type="ORF">EJB05_32125</name>
</gene>
<feature type="chain" id="PRO_5023841446" description="Bifunctional inhibitor/plant lipid transfer protein/seed storage helical domain-containing protein" evidence="1">
    <location>
        <begin position="29"/>
        <end position="121"/>
    </location>
</feature>
<reference evidence="3 4" key="1">
    <citation type="journal article" date="2019" name="Sci. Rep.">
        <title>A high-quality genome of Eragrostis curvula grass provides insights into Poaceae evolution and supports new strategies to enhance forage quality.</title>
        <authorList>
            <person name="Carballo J."/>
            <person name="Santos B.A.C.M."/>
            <person name="Zappacosta D."/>
            <person name="Garbus I."/>
            <person name="Selva J.P."/>
            <person name="Gallo C.A."/>
            <person name="Diaz A."/>
            <person name="Albertini E."/>
            <person name="Caccamo M."/>
            <person name="Echenique V."/>
        </authorList>
    </citation>
    <scope>NUCLEOTIDE SEQUENCE [LARGE SCALE GENOMIC DNA]</scope>
    <source>
        <strain evidence="4">cv. Victoria</strain>
        <tissue evidence="3">Leaf</tissue>
    </source>
</reference>
<accession>A0A5J9UGQ4</accession>
<dbReference type="Pfam" id="PF14368">
    <property type="entry name" value="LTP_2"/>
    <property type="match status" value="1"/>
</dbReference>
<dbReference type="Proteomes" id="UP000324897">
    <property type="component" value="Unassembled WGS sequence"/>
</dbReference>
<feature type="domain" description="Bifunctional inhibitor/plant lipid transfer protein/seed storage helical" evidence="2">
    <location>
        <begin position="28"/>
        <end position="108"/>
    </location>
</feature>
<comment type="caution">
    <text evidence="3">The sequence shown here is derived from an EMBL/GenBank/DDBJ whole genome shotgun (WGS) entry which is preliminary data.</text>
</comment>
<dbReference type="AlphaFoldDB" id="A0A5J9UGQ4"/>
<organism evidence="3 4">
    <name type="scientific">Eragrostis curvula</name>
    <name type="common">weeping love grass</name>
    <dbReference type="NCBI Taxonomy" id="38414"/>
    <lineage>
        <taxon>Eukaryota</taxon>
        <taxon>Viridiplantae</taxon>
        <taxon>Streptophyta</taxon>
        <taxon>Embryophyta</taxon>
        <taxon>Tracheophyta</taxon>
        <taxon>Spermatophyta</taxon>
        <taxon>Magnoliopsida</taxon>
        <taxon>Liliopsida</taxon>
        <taxon>Poales</taxon>
        <taxon>Poaceae</taxon>
        <taxon>PACMAD clade</taxon>
        <taxon>Chloridoideae</taxon>
        <taxon>Eragrostideae</taxon>
        <taxon>Eragrostidinae</taxon>
        <taxon>Eragrostis</taxon>
    </lineage>
</organism>
<evidence type="ECO:0000259" key="2">
    <source>
        <dbReference type="Pfam" id="PF14368"/>
    </source>
</evidence>
<dbReference type="OrthoDB" id="678486at2759"/>
<keyword evidence="4" id="KW-1185">Reference proteome</keyword>